<evidence type="ECO:0000259" key="14">
    <source>
        <dbReference type="Pfam" id="PF01379"/>
    </source>
</evidence>
<evidence type="ECO:0000256" key="5">
    <source>
        <dbReference type="ARBA" id="ARBA00012655"/>
    </source>
</evidence>
<gene>
    <name evidence="16" type="ORF">PSTT_14138</name>
</gene>
<dbReference type="PANTHER" id="PTHR11557:SF0">
    <property type="entry name" value="PORPHOBILINOGEN DEAMINASE"/>
    <property type="match status" value="1"/>
</dbReference>
<dbReference type="GO" id="GO:0005737">
    <property type="term" value="C:cytoplasm"/>
    <property type="evidence" value="ECO:0007669"/>
    <property type="project" value="TreeGrafter"/>
</dbReference>
<feature type="compositionally biased region" description="Polar residues" evidence="13">
    <location>
        <begin position="590"/>
        <end position="600"/>
    </location>
</feature>
<dbReference type="GO" id="GO:0006783">
    <property type="term" value="P:heme biosynthetic process"/>
    <property type="evidence" value="ECO:0007669"/>
    <property type="project" value="UniProtKB-KW"/>
</dbReference>
<comment type="similarity">
    <text evidence="4">Belongs to the HMBS family.</text>
</comment>
<dbReference type="Gene3D" id="3.30.160.40">
    <property type="entry name" value="Porphobilinogen deaminase, C-terminal domain"/>
    <property type="match status" value="1"/>
</dbReference>
<dbReference type="SUPFAM" id="SSF54782">
    <property type="entry name" value="Porphobilinogen deaminase (hydroxymethylbilane synthase), C-terminal domain"/>
    <property type="match status" value="1"/>
</dbReference>
<dbReference type="SUPFAM" id="SSF53850">
    <property type="entry name" value="Periplasmic binding protein-like II"/>
    <property type="match status" value="1"/>
</dbReference>
<dbReference type="FunFam" id="3.40.190.10:FF:000086">
    <property type="entry name" value="Probable porphobilinogen deaminase"/>
    <property type="match status" value="1"/>
</dbReference>
<dbReference type="Pfam" id="PF01379">
    <property type="entry name" value="Porphobil_deam"/>
    <property type="match status" value="2"/>
</dbReference>
<evidence type="ECO:0000256" key="8">
    <source>
        <dbReference type="ARBA" id="ARBA00023133"/>
    </source>
</evidence>
<dbReference type="EMBL" id="PKSL01000214">
    <property type="protein sequence ID" value="POV98871.1"/>
    <property type="molecule type" value="Genomic_DNA"/>
</dbReference>
<feature type="non-terminal residue" evidence="16">
    <location>
        <position position="864"/>
    </location>
</feature>
<reference evidence="16" key="1">
    <citation type="submission" date="2017-12" db="EMBL/GenBank/DDBJ databases">
        <title>Gene loss provides genomic basis for host adaptation in cereal stripe rust fungi.</title>
        <authorList>
            <person name="Xia C."/>
        </authorList>
    </citation>
    <scope>NUCLEOTIDE SEQUENCE [LARGE SCALE GENOMIC DNA]</scope>
    <source>
        <strain evidence="16">93-210</strain>
    </source>
</reference>
<keyword evidence="9" id="KW-0627">Porphyrin biosynthesis</keyword>
<comment type="function">
    <text evidence="2">Tetrapolymerization of the monopyrrole PBG into the hydroxymethylbilane pre-uroporphyrinogen in several discrete steps.</text>
</comment>
<evidence type="ECO:0000256" key="11">
    <source>
        <dbReference type="ARBA" id="ARBA00033064"/>
    </source>
</evidence>
<dbReference type="InterPro" id="IPR036803">
    <property type="entry name" value="Porphobilinogen_deaminase_C_sf"/>
</dbReference>
<dbReference type="VEuPathDB" id="FungiDB:PSTT_14138"/>
<dbReference type="GO" id="GO:0004418">
    <property type="term" value="F:hydroxymethylbilane synthase activity"/>
    <property type="evidence" value="ECO:0007669"/>
    <property type="project" value="UniProtKB-EC"/>
</dbReference>
<dbReference type="Proteomes" id="UP000239156">
    <property type="component" value="Unassembled WGS sequence"/>
</dbReference>
<dbReference type="Pfam" id="PF03900">
    <property type="entry name" value="Porphobil_deamC"/>
    <property type="match status" value="1"/>
</dbReference>
<feature type="region of interest" description="Disordered" evidence="13">
    <location>
        <begin position="523"/>
        <end position="628"/>
    </location>
</feature>
<accession>A0A2S4UNR2</accession>
<feature type="compositionally biased region" description="Acidic residues" evidence="13">
    <location>
        <begin position="768"/>
        <end position="778"/>
    </location>
</feature>
<dbReference type="VEuPathDB" id="FungiDB:PSHT_10923"/>
<keyword evidence="17" id="KW-1185">Reference proteome</keyword>
<evidence type="ECO:0000313" key="17">
    <source>
        <dbReference type="Proteomes" id="UP000239156"/>
    </source>
</evidence>
<evidence type="ECO:0000256" key="10">
    <source>
        <dbReference type="ARBA" id="ARBA00030685"/>
    </source>
</evidence>
<evidence type="ECO:0000259" key="15">
    <source>
        <dbReference type="Pfam" id="PF03900"/>
    </source>
</evidence>
<evidence type="ECO:0000256" key="2">
    <source>
        <dbReference type="ARBA" id="ARBA00002869"/>
    </source>
</evidence>
<dbReference type="EC" id="2.5.1.61" evidence="5"/>
<evidence type="ECO:0000256" key="4">
    <source>
        <dbReference type="ARBA" id="ARBA00005638"/>
    </source>
</evidence>
<evidence type="ECO:0000256" key="13">
    <source>
        <dbReference type="SAM" id="MobiDB-lite"/>
    </source>
</evidence>
<feature type="region of interest" description="Disordered" evidence="13">
    <location>
        <begin position="747"/>
        <end position="798"/>
    </location>
</feature>
<evidence type="ECO:0000313" key="16">
    <source>
        <dbReference type="EMBL" id="POV98871.1"/>
    </source>
</evidence>
<dbReference type="VEuPathDB" id="FungiDB:PSHT_08210"/>
<evidence type="ECO:0000256" key="3">
    <source>
        <dbReference type="ARBA" id="ARBA00004735"/>
    </source>
</evidence>
<evidence type="ECO:0000256" key="6">
    <source>
        <dbReference type="ARBA" id="ARBA00016519"/>
    </source>
</evidence>
<evidence type="ECO:0000256" key="9">
    <source>
        <dbReference type="ARBA" id="ARBA00023244"/>
    </source>
</evidence>
<dbReference type="InterPro" id="IPR022417">
    <property type="entry name" value="Porphobilin_deaminase_N"/>
</dbReference>
<comment type="cofactor">
    <cofactor evidence="1">
        <name>dipyrromethane</name>
        <dbReference type="ChEBI" id="CHEBI:60342"/>
    </cofactor>
</comment>
<name>A0A2S4UNR2_9BASI</name>
<comment type="catalytic activity">
    <reaction evidence="12">
        <text>4 porphobilinogen + H2O = hydroxymethylbilane + 4 NH4(+)</text>
        <dbReference type="Rhea" id="RHEA:13185"/>
        <dbReference type="ChEBI" id="CHEBI:15377"/>
        <dbReference type="ChEBI" id="CHEBI:28938"/>
        <dbReference type="ChEBI" id="CHEBI:57845"/>
        <dbReference type="ChEBI" id="CHEBI:58126"/>
        <dbReference type="EC" id="2.5.1.61"/>
    </reaction>
</comment>
<keyword evidence="8" id="KW-0350">Heme biosynthesis</keyword>
<sequence length="864" mass="93334">MLQEDPRVALIIRNSLPFTKLSQLPPRSIIGTSSVRRVAQLCQQFPNLAFQDIGKPANQIQELGCHRFTLHWNKPSGSRPQEDWTHHTNNLISRAARSISCSRTGCDKKRDTDSTYNEIKQDIRRDILARTSNDGTKTSEDLTDNLIIGTRNSKLALIQADLVEREINKRFTTDQIKTEIQSMSTAGDENLQKPLYLLGGKSVWTKELEFNLLNGSIDLIVHSLKDVPTALPAGCELASVMLREDPRDALIIRNSLPFTNLSQLPPGSIIGTSSVRRVAQLRRRFPNLAFQDIRGNLQTRFKKLDATDSPYTGIILAVAGLKRIGLTTRITSYLEPPDLYHAVGQGAIGIEIRTPPVMKLNETLEEKILRERAMTVQKLVKSLDDWRTALTCEAERALLRRLEGGCSIPSIFPRLVLGPPKARLTLIGVVTSVDGLEEVTKEASLDVCGTKDAIHLGTTLADQLFRDGADKILDQLNSVKKSDLNDEQLKESQLNQPENLGIPSRIANLESTSSNFIIAAPADASPTDLTGGTQATDSTGGTQATNSTGGTQATDLTGGTEATDLTGRTQETDLAGGTQTNDLTGGTRATGLNGSTQATDSTGGTQGTNTTGSTGGTQATNTGGTQATNSTLGTQVTCTTGVTQATDSIGNILGAGWVRNSHKFKGQGYHLLLYTSFNTVKNMSGAGWDKTMHMVILPQHTWDELALNTSPAGKELLQWEKHGFPLFGDLVALVDPGAAKGILAETTADEGPTASGDIGNTIPPDSPVELDDENNLDNDEPKVTVAPVPSTQSLSKRKQGSAISPDLFFSKLKSMSTSLVKSALFHMQACVLVQKDPSLEPNQIFKAIDFLGVDKNDDVYVSFK</sequence>
<feature type="compositionally biased region" description="Low complexity" evidence="13">
    <location>
        <begin position="601"/>
        <end position="628"/>
    </location>
</feature>
<feature type="domain" description="Porphobilinogen deaminase C-terminal" evidence="15">
    <location>
        <begin position="390"/>
        <end position="465"/>
    </location>
</feature>
<dbReference type="Gene3D" id="3.40.190.10">
    <property type="entry name" value="Periplasmic binding protein-like II"/>
    <property type="match status" value="3"/>
</dbReference>
<organism evidence="16 17">
    <name type="scientific">Puccinia striiformis</name>
    <dbReference type="NCBI Taxonomy" id="27350"/>
    <lineage>
        <taxon>Eukaryota</taxon>
        <taxon>Fungi</taxon>
        <taxon>Dikarya</taxon>
        <taxon>Basidiomycota</taxon>
        <taxon>Pucciniomycotina</taxon>
        <taxon>Pucciniomycetes</taxon>
        <taxon>Pucciniales</taxon>
        <taxon>Pucciniaceae</taxon>
        <taxon>Puccinia</taxon>
    </lineage>
</organism>
<dbReference type="AlphaFoldDB" id="A0A2S4UNR2"/>
<comment type="pathway">
    <text evidence="3">Porphyrin-containing compound metabolism; protoporphyrin-IX biosynthesis; coproporphyrinogen-III from 5-aminolevulinate: step 2/4.</text>
</comment>
<dbReference type="NCBIfam" id="TIGR00212">
    <property type="entry name" value="hemC"/>
    <property type="match status" value="1"/>
</dbReference>
<dbReference type="PANTHER" id="PTHR11557">
    <property type="entry name" value="PORPHOBILINOGEN DEAMINASE"/>
    <property type="match status" value="1"/>
</dbReference>
<feature type="domain" description="Porphobilinogen deaminase N-terminal" evidence="14">
    <location>
        <begin position="146"/>
        <end position="354"/>
    </location>
</feature>
<dbReference type="PRINTS" id="PR00151">
    <property type="entry name" value="PORPHBDMNASE"/>
</dbReference>
<evidence type="ECO:0000256" key="12">
    <source>
        <dbReference type="ARBA" id="ARBA00048169"/>
    </source>
</evidence>
<evidence type="ECO:0000256" key="7">
    <source>
        <dbReference type="ARBA" id="ARBA00022679"/>
    </source>
</evidence>
<keyword evidence="7" id="KW-0808">Transferase</keyword>
<protein>
    <recommendedName>
        <fullName evidence="6">Porphobilinogen deaminase</fullName>
        <ecNumber evidence="5">2.5.1.61</ecNumber>
    </recommendedName>
    <alternativeName>
        <fullName evidence="11">Hydroxymethylbilane synthase</fullName>
    </alternativeName>
    <alternativeName>
        <fullName evidence="10">Pre-uroporphyrinogen synthase</fullName>
    </alternativeName>
</protein>
<proteinExistence type="inferred from homology"/>
<dbReference type="InterPro" id="IPR022418">
    <property type="entry name" value="Porphobilinogen_deaminase_C"/>
</dbReference>
<dbReference type="InterPro" id="IPR000860">
    <property type="entry name" value="HemC"/>
</dbReference>
<feature type="domain" description="Porphobilinogen deaminase N-terminal" evidence="14">
    <location>
        <begin position="3"/>
        <end position="53"/>
    </location>
</feature>
<feature type="compositionally biased region" description="Polar residues" evidence="13">
    <location>
        <begin position="527"/>
        <end position="557"/>
    </location>
</feature>
<evidence type="ECO:0000256" key="1">
    <source>
        <dbReference type="ARBA" id="ARBA00001916"/>
    </source>
</evidence>
<comment type="caution">
    <text evidence="16">The sequence shown here is derived from an EMBL/GenBank/DDBJ whole genome shotgun (WGS) entry which is preliminary data.</text>
</comment>
<dbReference type="FunFam" id="3.40.190.10:FF:000005">
    <property type="entry name" value="Porphobilinogen deaminase"/>
    <property type="match status" value="1"/>
</dbReference>